<sequence>MANPMMHETIWFDQPKFEKAEAHYQEHLAQTKYGATNSPAAGAVAAPVAATKGASSDLVNEIARARQHIQTSLNTTSGSGDSNKRIDKLEKENEDLRKMINGLCERIKKLELQVCGTPMEQESTDTDDGFVIITEEEAKPAAKAAAPPADESSDDEDLFGSDSDDDEELAKLEAQRKEAAEKAKKNKKAAPVGKSTIIFEVKGYDDETDFKKVEAEIRNIEHQGLRWGEEAKLVPVAYGIQKLLINAIVVDEECSVDFLEETIEEIEDVQSVDIKSFNKI</sequence>
<reference evidence="7" key="1">
    <citation type="submission" date="2014-12" db="EMBL/GenBank/DDBJ databases">
        <authorList>
            <person name="Youngblom J.J."/>
            <person name="Bun R."/>
        </authorList>
    </citation>
    <scope>NUCLEOTIDE SEQUENCE</scope>
</reference>
<dbReference type="InterPro" id="IPR036219">
    <property type="entry name" value="eEF-1beta-like_sf"/>
</dbReference>
<dbReference type="PANTHER" id="PTHR11595">
    <property type="entry name" value="EF-HAND AND COILED-COIL DOMAIN-CONTAINING FAMILY MEMBER"/>
    <property type="match status" value="1"/>
</dbReference>
<feature type="compositionally biased region" description="Low complexity" evidence="5">
    <location>
        <begin position="141"/>
        <end position="150"/>
    </location>
</feature>
<evidence type="ECO:0000256" key="5">
    <source>
        <dbReference type="SAM" id="MobiDB-lite"/>
    </source>
</evidence>
<dbReference type="SMART" id="SM00888">
    <property type="entry name" value="EF1_GNE"/>
    <property type="match status" value="1"/>
</dbReference>
<dbReference type="SUPFAM" id="SSF54984">
    <property type="entry name" value="eEF-1beta-like"/>
    <property type="match status" value="1"/>
</dbReference>
<feature type="compositionally biased region" description="Acidic residues" evidence="5">
    <location>
        <begin position="151"/>
        <end position="167"/>
    </location>
</feature>
<dbReference type="Gene3D" id="3.30.70.60">
    <property type="match status" value="1"/>
</dbReference>
<dbReference type="GO" id="GO:0005085">
    <property type="term" value="F:guanyl-nucleotide exchange factor activity"/>
    <property type="evidence" value="ECO:0007669"/>
    <property type="project" value="TreeGrafter"/>
</dbReference>
<dbReference type="CDD" id="cd00292">
    <property type="entry name" value="EF1B"/>
    <property type="match status" value="1"/>
</dbReference>
<dbReference type="GO" id="GO:0004197">
    <property type="term" value="F:cysteine-type endopeptidase activity"/>
    <property type="evidence" value="ECO:0007669"/>
    <property type="project" value="InterPro"/>
</dbReference>
<name>A0A0G2YN95_CERLA</name>
<dbReference type="InterPro" id="IPR049720">
    <property type="entry name" value="EF1B_bsu/dsu"/>
</dbReference>
<dbReference type="FunFam" id="3.30.70.60:FF:000001">
    <property type="entry name" value="Elongation factor 1-beta 1 like"/>
    <property type="match status" value="1"/>
</dbReference>
<evidence type="ECO:0000256" key="2">
    <source>
        <dbReference type="ARBA" id="ARBA00022768"/>
    </source>
</evidence>
<accession>A0A0G2YN95</accession>
<dbReference type="InterPro" id="IPR014717">
    <property type="entry name" value="Transl_elong_EF1B/ribsomal_bS6"/>
</dbReference>
<proteinExistence type="evidence at transcript level"/>
<feature type="coiled-coil region" evidence="4">
    <location>
        <begin position="79"/>
        <end position="113"/>
    </location>
</feature>
<dbReference type="Pfam" id="PF00736">
    <property type="entry name" value="EF1_GNE"/>
    <property type="match status" value="1"/>
</dbReference>
<dbReference type="GO" id="GO:0043657">
    <property type="term" value="C:host cell"/>
    <property type="evidence" value="ECO:0007669"/>
    <property type="project" value="UniProtKB-SubCell"/>
</dbReference>
<evidence type="ECO:0000256" key="1">
    <source>
        <dbReference type="ARBA" id="ARBA00007411"/>
    </source>
</evidence>
<keyword evidence="4" id="KW-0175">Coiled coil</keyword>
<keyword evidence="3" id="KW-0648">Protein biosynthesis</keyword>
<evidence type="ECO:0000256" key="4">
    <source>
        <dbReference type="SAM" id="Coils"/>
    </source>
</evidence>
<feature type="domain" description="Translation elongation factor EF1B beta/delta subunit guanine nucleotide exchange" evidence="6">
    <location>
        <begin position="194"/>
        <end position="280"/>
    </location>
</feature>
<dbReference type="GO" id="GO:0005853">
    <property type="term" value="C:eukaryotic translation elongation factor 1 complex"/>
    <property type="evidence" value="ECO:0007669"/>
    <property type="project" value="InterPro"/>
</dbReference>
<dbReference type="InterPro" id="IPR014038">
    <property type="entry name" value="EF1B_bsu/dsu_GNE"/>
</dbReference>
<dbReference type="GO" id="GO:0003746">
    <property type="term" value="F:translation elongation factor activity"/>
    <property type="evidence" value="ECO:0007669"/>
    <property type="project" value="UniProtKB-KW"/>
</dbReference>
<protein>
    <submittedName>
        <fullName evidence="7">Elongation factor 1-delta</fullName>
    </submittedName>
</protein>
<dbReference type="PANTHER" id="PTHR11595:SF26">
    <property type="entry name" value="ELONGATION FACTOR 1-DELTA"/>
    <property type="match status" value="1"/>
</dbReference>
<evidence type="ECO:0000256" key="3">
    <source>
        <dbReference type="ARBA" id="ARBA00022917"/>
    </source>
</evidence>
<dbReference type="EMBL" id="KP311690">
    <property type="protein sequence ID" value="AKI85308.1"/>
    <property type="molecule type" value="mRNA"/>
</dbReference>
<dbReference type="GO" id="GO:0006508">
    <property type="term" value="P:proteolysis"/>
    <property type="evidence" value="ECO:0007669"/>
    <property type="project" value="InterPro"/>
</dbReference>
<evidence type="ECO:0000313" key="7">
    <source>
        <dbReference type="EMBL" id="AKI85308.1"/>
    </source>
</evidence>
<evidence type="ECO:0000259" key="6">
    <source>
        <dbReference type="SMART" id="SM00888"/>
    </source>
</evidence>
<dbReference type="GO" id="GO:0005829">
    <property type="term" value="C:cytosol"/>
    <property type="evidence" value="ECO:0007669"/>
    <property type="project" value="TreeGrafter"/>
</dbReference>
<feature type="region of interest" description="Disordered" evidence="5">
    <location>
        <begin position="138"/>
        <end position="167"/>
    </location>
</feature>
<dbReference type="AlphaFoldDB" id="A0A0G2YN95"/>
<comment type="similarity">
    <text evidence="1">Belongs to the EF-1-beta/EF-1-delta family.</text>
</comment>
<organism evidence="7">
    <name type="scientific">Cerebratulus lacteus</name>
    <name type="common">Milky ribbon worm</name>
    <name type="synonym">Micrura lactea</name>
    <dbReference type="NCBI Taxonomy" id="6221"/>
    <lineage>
        <taxon>Eukaryota</taxon>
        <taxon>Metazoa</taxon>
        <taxon>Spiralia</taxon>
        <taxon>Lophotrochozoa</taxon>
        <taxon>Nemertea</taxon>
        <taxon>Pilidiophora</taxon>
        <taxon>Heteronemertea</taxon>
        <taxon>Lineidae</taxon>
        <taxon>Cerebratulus</taxon>
    </lineage>
</organism>
<keyword evidence="2 7" id="KW-0251">Elongation factor</keyword>